<accession>A0A366RBC7</accession>
<dbReference type="AlphaFoldDB" id="A0A366RBC7"/>
<sequence length="74" mass="8228">MPARTPNNNDQQNGQAAPPAGSAAESQQQLADLRQQDLMHDAVIRHAQRQLDKLIMAIALWAWIDERRGANNAE</sequence>
<comment type="caution">
    <text evidence="2">The sequence shown here is derived from an EMBL/GenBank/DDBJ whole genome shotgun (WGS) entry which is preliminary data.</text>
</comment>
<dbReference type="Proteomes" id="UP000253153">
    <property type="component" value="Unassembled WGS sequence"/>
</dbReference>
<dbReference type="RefSeq" id="XP_031014086.1">
    <property type="nucleotide sequence ID" value="XM_031161827.1"/>
</dbReference>
<feature type="region of interest" description="Disordered" evidence="1">
    <location>
        <begin position="1"/>
        <end position="33"/>
    </location>
</feature>
<reference evidence="2 3" key="1">
    <citation type="submission" date="2018-06" db="EMBL/GenBank/DDBJ databases">
        <title>Fusarium incarnatum-equiseti species complex species 28.</title>
        <authorList>
            <person name="Gardiner D.M."/>
        </authorList>
    </citation>
    <scope>NUCLEOTIDE SEQUENCE [LARGE SCALE GENOMIC DNA]</scope>
    <source>
        <strain evidence="2 3">FIESC_28</strain>
    </source>
</reference>
<dbReference type="OrthoDB" id="10479356at2759"/>
<proteinExistence type="predicted"/>
<dbReference type="GeneID" id="41997123"/>
<evidence type="ECO:0000256" key="1">
    <source>
        <dbReference type="SAM" id="MobiDB-lite"/>
    </source>
</evidence>
<organism evidence="2 3">
    <name type="scientific">Fusarium coffeatum</name>
    <dbReference type="NCBI Taxonomy" id="231269"/>
    <lineage>
        <taxon>Eukaryota</taxon>
        <taxon>Fungi</taxon>
        <taxon>Dikarya</taxon>
        <taxon>Ascomycota</taxon>
        <taxon>Pezizomycotina</taxon>
        <taxon>Sordariomycetes</taxon>
        <taxon>Hypocreomycetidae</taxon>
        <taxon>Hypocreales</taxon>
        <taxon>Nectriaceae</taxon>
        <taxon>Fusarium</taxon>
        <taxon>Fusarium incarnatum-equiseti species complex</taxon>
    </lineage>
</organism>
<gene>
    <name evidence="2" type="ORF">FIESC28_07687</name>
</gene>
<evidence type="ECO:0000313" key="2">
    <source>
        <dbReference type="EMBL" id="RBR14451.1"/>
    </source>
</evidence>
<name>A0A366RBC7_9HYPO</name>
<dbReference type="EMBL" id="QKXC01000167">
    <property type="protein sequence ID" value="RBR14451.1"/>
    <property type="molecule type" value="Genomic_DNA"/>
</dbReference>
<keyword evidence="3" id="KW-1185">Reference proteome</keyword>
<protein>
    <submittedName>
        <fullName evidence="2">Uncharacterized protein</fullName>
    </submittedName>
</protein>
<feature type="compositionally biased region" description="Polar residues" evidence="1">
    <location>
        <begin position="1"/>
        <end position="15"/>
    </location>
</feature>
<evidence type="ECO:0000313" key="3">
    <source>
        <dbReference type="Proteomes" id="UP000253153"/>
    </source>
</evidence>